<feature type="compositionally biased region" description="Acidic residues" evidence="4">
    <location>
        <begin position="45"/>
        <end position="59"/>
    </location>
</feature>
<feature type="compositionally biased region" description="Acidic residues" evidence="4">
    <location>
        <begin position="468"/>
        <end position="480"/>
    </location>
</feature>
<organism evidence="6 7">
    <name type="scientific">Bathycoccus prasinos</name>
    <dbReference type="NCBI Taxonomy" id="41875"/>
    <lineage>
        <taxon>Eukaryota</taxon>
        <taxon>Viridiplantae</taxon>
        <taxon>Chlorophyta</taxon>
        <taxon>Mamiellophyceae</taxon>
        <taxon>Mamiellales</taxon>
        <taxon>Bathycoccaceae</taxon>
        <taxon>Bathycoccus</taxon>
    </lineage>
</organism>
<feature type="compositionally biased region" description="Basic and acidic residues" evidence="4">
    <location>
        <begin position="18"/>
        <end position="34"/>
    </location>
</feature>
<evidence type="ECO:0000313" key="6">
    <source>
        <dbReference type="EMBL" id="CCO20118.1"/>
    </source>
</evidence>
<evidence type="ECO:0000259" key="5">
    <source>
        <dbReference type="Pfam" id="PF07992"/>
    </source>
</evidence>
<feature type="region of interest" description="Disordered" evidence="4">
    <location>
        <begin position="18"/>
        <end position="59"/>
    </location>
</feature>
<keyword evidence="7" id="KW-1185">Reference proteome</keyword>
<evidence type="ECO:0000256" key="4">
    <source>
        <dbReference type="SAM" id="MobiDB-lite"/>
    </source>
</evidence>
<dbReference type="InterPro" id="IPR023753">
    <property type="entry name" value="FAD/NAD-binding_dom"/>
</dbReference>
<reference evidence="6 7" key="1">
    <citation type="submission" date="2011-10" db="EMBL/GenBank/DDBJ databases">
        <authorList>
            <person name="Genoscope - CEA"/>
        </authorList>
    </citation>
    <scope>NUCLEOTIDE SEQUENCE [LARGE SCALE GENOMIC DNA]</scope>
    <source>
        <strain evidence="6 7">RCC 1105</strain>
    </source>
</reference>
<dbReference type="Pfam" id="PF07992">
    <property type="entry name" value="Pyr_redox_2"/>
    <property type="match status" value="1"/>
</dbReference>
<feature type="domain" description="FAD/NAD(P)-binding" evidence="5">
    <location>
        <begin position="68"/>
        <end position="279"/>
    </location>
</feature>
<dbReference type="InterPro" id="IPR050260">
    <property type="entry name" value="FAD-bd_OxRdtase"/>
</dbReference>
<keyword evidence="2" id="KW-0285">Flavoprotein</keyword>
<gene>
    <name evidence="6" type="ordered locus">Bathy16g01790</name>
</gene>
<keyword evidence="3" id="KW-0274">FAD</keyword>
<feature type="region of interest" description="Disordered" evidence="4">
    <location>
        <begin position="468"/>
        <end position="488"/>
    </location>
</feature>
<protein>
    <recommendedName>
        <fullName evidence="5">FAD/NAD(P)-binding domain-containing protein</fullName>
    </recommendedName>
</protein>
<evidence type="ECO:0000256" key="3">
    <source>
        <dbReference type="ARBA" id="ARBA00022827"/>
    </source>
</evidence>
<dbReference type="RefSeq" id="XP_007508501.1">
    <property type="nucleotide sequence ID" value="XM_007508439.1"/>
</dbReference>
<dbReference type="GO" id="GO:0016491">
    <property type="term" value="F:oxidoreductase activity"/>
    <property type="evidence" value="ECO:0007669"/>
    <property type="project" value="InterPro"/>
</dbReference>
<dbReference type="AlphaFoldDB" id="K8FD46"/>
<dbReference type="eggNOG" id="KOG2755">
    <property type="taxonomic scope" value="Eukaryota"/>
</dbReference>
<dbReference type="KEGG" id="bpg:Bathy16g01790"/>
<dbReference type="STRING" id="41875.K8FD46"/>
<dbReference type="InterPro" id="IPR036188">
    <property type="entry name" value="FAD/NAD-bd_sf"/>
</dbReference>
<evidence type="ECO:0000256" key="2">
    <source>
        <dbReference type="ARBA" id="ARBA00022630"/>
    </source>
</evidence>
<evidence type="ECO:0000256" key="1">
    <source>
        <dbReference type="ARBA" id="ARBA00001974"/>
    </source>
</evidence>
<feature type="compositionally biased region" description="Basic and acidic residues" evidence="4">
    <location>
        <begin position="246"/>
        <end position="256"/>
    </location>
</feature>
<sequence>MCKRCRSFFSSLKNSEDFDARRKEEAFKKQKEENVSSEVFPWSSFEDDEDDDDSDDDSDAMMGKRKVLVVLGGGIAGAKCAEELLRLTEDVPLHRYEIVLIEKSKVLKGFDEETGMMTRTTVFSSQREQRRRLHVLRGEAIKIDGEKQTVTVRRVVDNEDDEDDIDGENNSTKVKVREIHFDQICFAVGARPKRLSETISTDDDDDDDENDDTIVKYVRDTESAEVLSDALREAFKRSKNGSGSRCGEEEEKKEKSNTNTTRIVVSGNGAVALEIINALDESFLQMVNSFVKAELERAVGGKNHHYHRRRRMMIEALKRMQVVWVVKHESIGDALFDRDASAFLLEHRRARRETARRKILGEIEEARVKRVNKNDNGDYHSRQRGEKEETTTIIKKENDATTEKQFTFDEKISYPRRRGAFGATLRAKTSSAGPDWFKRINASLHFDDIFDDEKDAIEVKMKRKEGEVVEIDNEDDDRDNVEEKENNQNEDLDACLTSVVNVLFETDWLSIETNCEIKDVVPFVENGCKNATVHLTSNTSVSDVVVVAACVGVEPNGCDLFGDEATAKETFGFVKSDGNNNMFITDGMRVTETFELELSNKPNVFFAAGDCALCERRNEDKSTNWFQMRSWSQAAQSGAQCARSMLRVDGYEYGLGFNFELFTHSTTFFGLKVVLLGSFNLQKFLPEADEKDVRILSRKFIDDDDASGTSNDAAGKNKEDVFSSSLCSNSSFIRVVTYKGKVVGAVLVGETNLEETFENLIQDKIDVSHLESDLLDPDVDIEDYFD</sequence>
<accession>K8FD46</accession>
<evidence type="ECO:0000313" key="7">
    <source>
        <dbReference type="Proteomes" id="UP000198341"/>
    </source>
</evidence>
<dbReference type="OrthoDB" id="202203at2759"/>
<dbReference type="PANTHER" id="PTHR43429">
    <property type="entry name" value="PYRIDINE NUCLEOTIDE-DISULFIDE OXIDOREDUCTASE DOMAIN-CONTAINING"/>
    <property type="match status" value="1"/>
</dbReference>
<name>K8FD46_9CHLO</name>
<dbReference type="PANTHER" id="PTHR43429:SF2">
    <property type="entry name" value="PYRIDINE NUCLEOTIDE-DISULFIDE OXIDOREDUCTASE DOMAIN-CONTAINING PROTEIN 1"/>
    <property type="match status" value="1"/>
</dbReference>
<dbReference type="SUPFAM" id="SSF51905">
    <property type="entry name" value="FAD/NAD(P)-binding domain"/>
    <property type="match status" value="1"/>
</dbReference>
<dbReference type="EMBL" id="FO082263">
    <property type="protein sequence ID" value="CCO20118.1"/>
    <property type="molecule type" value="Genomic_DNA"/>
</dbReference>
<dbReference type="GeneID" id="19011131"/>
<dbReference type="Gene3D" id="3.50.50.60">
    <property type="entry name" value="FAD/NAD(P)-binding domain"/>
    <property type="match status" value="2"/>
</dbReference>
<dbReference type="Proteomes" id="UP000198341">
    <property type="component" value="Chromosome 16"/>
</dbReference>
<feature type="region of interest" description="Disordered" evidence="4">
    <location>
        <begin position="238"/>
        <end position="258"/>
    </location>
</feature>
<proteinExistence type="predicted"/>
<comment type="cofactor">
    <cofactor evidence="1">
        <name>FAD</name>
        <dbReference type="ChEBI" id="CHEBI:57692"/>
    </cofactor>
</comment>